<evidence type="ECO:0000313" key="1">
    <source>
        <dbReference type="Proteomes" id="UP000887565"/>
    </source>
</evidence>
<proteinExistence type="predicted"/>
<dbReference type="Proteomes" id="UP000887565">
    <property type="component" value="Unplaced"/>
</dbReference>
<dbReference type="AlphaFoldDB" id="A0A915JZM2"/>
<dbReference type="WBParaSite" id="nRc.2.0.1.t31956-RA">
    <property type="protein sequence ID" value="nRc.2.0.1.t31956-RA"/>
    <property type="gene ID" value="nRc.2.0.1.g31956"/>
</dbReference>
<name>A0A915JZM2_ROMCU</name>
<reference evidence="2" key="1">
    <citation type="submission" date="2022-11" db="UniProtKB">
        <authorList>
            <consortium name="WormBaseParasite"/>
        </authorList>
    </citation>
    <scope>IDENTIFICATION</scope>
</reference>
<sequence length="78" mass="9094">MSDNDSLIDRFQQLSAPPYLKEKSIEITSENVRNVTEDWPLEALTYAFRQHQAEKQIYTQCEKAKGDLHNMNAAQQEH</sequence>
<keyword evidence="1" id="KW-1185">Reference proteome</keyword>
<organism evidence="1 2">
    <name type="scientific">Romanomermis culicivorax</name>
    <name type="common">Nematode worm</name>
    <dbReference type="NCBI Taxonomy" id="13658"/>
    <lineage>
        <taxon>Eukaryota</taxon>
        <taxon>Metazoa</taxon>
        <taxon>Ecdysozoa</taxon>
        <taxon>Nematoda</taxon>
        <taxon>Enoplea</taxon>
        <taxon>Dorylaimia</taxon>
        <taxon>Mermithida</taxon>
        <taxon>Mermithoidea</taxon>
        <taxon>Mermithidae</taxon>
        <taxon>Romanomermis</taxon>
    </lineage>
</organism>
<accession>A0A915JZM2</accession>
<evidence type="ECO:0000313" key="2">
    <source>
        <dbReference type="WBParaSite" id="nRc.2.0.1.t31956-RA"/>
    </source>
</evidence>
<protein>
    <submittedName>
        <fullName evidence="2">Uncharacterized protein</fullName>
    </submittedName>
</protein>